<keyword evidence="8 9" id="KW-0670">Pyruvate</keyword>
<keyword evidence="6 9" id="KW-0456">Lyase</keyword>
<dbReference type="PANTHER" id="PTHR21012">
    <property type="entry name" value="ASPARTATE 1-DECARBOXYLASE"/>
    <property type="match status" value="1"/>
</dbReference>
<dbReference type="GO" id="GO:0004068">
    <property type="term" value="F:aspartate 1-decarboxylase activity"/>
    <property type="evidence" value="ECO:0007669"/>
    <property type="project" value="UniProtKB-UniRule"/>
</dbReference>
<dbReference type="EC" id="4.1.1.11" evidence="9"/>
<evidence type="ECO:0000256" key="10">
    <source>
        <dbReference type="PIRSR" id="PIRSR006246-1"/>
    </source>
</evidence>
<keyword evidence="5 9" id="KW-0865">Zymogen</keyword>
<evidence type="ECO:0000256" key="7">
    <source>
        <dbReference type="ARBA" id="ARBA00023270"/>
    </source>
</evidence>
<feature type="binding site" evidence="9 11">
    <location>
        <position position="57"/>
    </location>
    <ligand>
        <name>substrate</name>
    </ligand>
</feature>
<dbReference type="GO" id="GO:0006523">
    <property type="term" value="P:alanine biosynthetic process"/>
    <property type="evidence" value="ECO:0007669"/>
    <property type="project" value="InterPro"/>
</dbReference>
<name>A0A4V2RD15_9BACI</name>
<dbReference type="SUPFAM" id="SSF50692">
    <property type="entry name" value="ADC-like"/>
    <property type="match status" value="1"/>
</dbReference>
<dbReference type="InterPro" id="IPR003190">
    <property type="entry name" value="Asp_decarbox"/>
</dbReference>
<comment type="catalytic activity">
    <reaction evidence="9">
        <text>L-aspartate + H(+) = beta-alanine + CO2</text>
        <dbReference type="Rhea" id="RHEA:19497"/>
        <dbReference type="ChEBI" id="CHEBI:15378"/>
        <dbReference type="ChEBI" id="CHEBI:16526"/>
        <dbReference type="ChEBI" id="CHEBI:29991"/>
        <dbReference type="ChEBI" id="CHEBI:57966"/>
        <dbReference type="EC" id="4.1.1.11"/>
    </reaction>
</comment>
<evidence type="ECO:0000256" key="4">
    <source>
        <dbReference type="ARBA" id="ARBA00022813"/>
    </source>
</evidence>
<dbReference type="EMBL" id="SLVV01000009">
    <property type="protein sequence ID" value="TCN23070.1"/>
    <property type="molecule type" value="Genomic_DNA"/>
</dbReference>
<evidence type="ECO:0000256" key="3">
    <source>
        <dbReference type="ARBA" id="ARBA00022793"/>
    </source>
</evidence>
<accession>A0A4V2RD15</accession>
<dbReference type="GO" id="GO:0015940">
    <property type="term" value="P:pantothenate biosynthetic process"/>
    <property type="evidence" value="ECO:0007669"/>
    <property type="project" value="UniProtKB-UniRule"/>
</dbReference>
<keyword evidence="7 9" id="KW-0704">Schiff base</keyword>
<feature type="chain" id="PRO_5021526122" description="Aspartate 1-decarboxylase alpha chain" evidence="9 13">
    <location>
        <begin position="25"/>
        <end position="127"/>
    </location>
</feature>
<keyword evidence="3 9" id="KW-0210">Decarboxylase</keyword>
<dbReference type="UniPathway" id="UPA00028">
    <property type="reaction ID" value="UER00002"/>
</dbReference>
<feature type="chain" id="PRO_5021526121" description="Aspartate 1-decarboxylase beta chain" evidence="9 13">
    <location>
        <begin position="1"/>
        <end position="24"/>
    </location>
</feature>
<evidence type="ECO:0000256" key="2">
    <source>
        <dbReference type="ARBA" id="ARBA00022655"/>
    </source>
</evidence>
<reference evidence="14 15" key="1">
    <citation type="journal article" date="2015" name="Stand. Genomic Sci.">
        <title>Genomic Encyclopedia of Bacterial and Archaeal Type Strains, Phase III: the genomes of soil and plant-associated and newly described type strains.</title>
        <authorList>
            <person name="Whitman W.B."/>
            <person name="Woyke T."/>
            <person name="Klenk H.P."/>
            <person name="Zhou Y."/>
            <person name="Lilburn T.G."/>
            <person name="Beck B.J."/>
            <person name="De Vos P."/>
            <person name="Vandamme P."/>
            <person name="Eisen J.A."/>
            <person name="Garrity G."/>
            <person name="Hugenholtz P."/>
            <person name="Kyrpides N.C."/>
        </authorList>
    </citation>
    <scope>NUCLEOTIDE SEQUENCE [LARGE SCALE GENOMIC DNA]</scope>
    <source>
        <strain evidence="14 15">CV53</strain>
    </source>
</reference>
<dbReference type="Pfam" id="PF02261">
    <property type="entry name" value="Asp_decarbox"/>
    <property type="match status" value="1"/>
</dbReference>
<dbReference type="PANTHER" id="PTHR21012:SF0">
    <property type="entry name" value="ASPARTATE 1-DECARBOXYLASE"/>
    <property type="match status" value="1"/>
</dbReference>
<keyword evidence="1 9" id="KW-0963">Cytoplasm</keyword>
<comment type="pathway">
    <text evidence="9">Cofactor biosynthesis; (R)-pantothenate biosynthesis; beta-alanine from L-aspartate: step 1/1.</text>
</comment>
<comment type="cofactor">
    <cofactor evidence="9 10">
        <name>pyruvate</name>
        <dbReference type="ChEBI" id="CHEBI:15361"/>
    </cofactor>
    <text evidence="9 10">Binds 1 pyruvoyl group covalently per subunit.</text>
</comment>
<feature type="binding site" evidence="9 11">
    <location>
        <begin position="73"/>
        <end position="75"/>
    </location>
    <ligand>
        <name>substrate</name>
    </ligand>
</feature>
<feature type="modified residue" description="Pyruvic acid (Ser)" evidence="9 12">
    <location>
        <position position="25"/>
    </location>
</feature>
<keyword evidence="4 9" id="KW-0068">Autocatalytic cleavage</keyword>
<evidence type="ECO:0000313" key="15">
    <source>
        <dbReference type="Proteomes" id="UP000295689"/>
    </source>
</evidence>
<dbReference type="PIRSF" id="PIRSF006246">
    <property type="entry name" value="Asp_decarbox"/>
    <property type="match status" value="1"/>
</dbReference>
<feature type="active site" description="Schiff-base intermediate with substrate; via pyruvic acid" evidence="9 10">
    <location>
        <position position="25"/>
    </location>
</feature>
<dbReference type="HAMAP" id="MF_00446">
    <property type="entry name" value="PanD"/>
    <property type="match status" value="1"/>
</dbReference>
<dbReference type="RefSeq" id="WP_132008989.1">
    <property type="nucleotide sequence ID" value="NZ_JABUHM010000008.1"/>
</dbReference>
<sequence>MFRTMMNAKIHRARVTEANLNYVGSITIDTEILDAVGLAANEKVQIVNNNNGARFETYIIPGERGSGVVCLNGAAARLVQEGDVVIIISYALVPEERVPYHHPKVAIMDENNRIVEILKAEPERTVL</sequence>
<comment type="subunit">
    <text evidence="9">Heterooctamer of four alpha and four beta subunits.</text>
</comment>
<keyword evidence="15" id="KW-1185">Reference proteome</keyword>
<evidence type="ECO:0000256" key="1">
    <source>
        <dbReference type="ARBA" id="ARBA00022490"/>
    </source>
</evidence>
<dbReference type="AlphaFoldDB" id="A0A4V2RD15"/>
<evidence type="ECO:0000256" key="5">
    <source>
        <dbReference type="ARBA" id="ARBA00023145"/>
    </source>
</evidence>
<evidence type="ECO:0000256" key="12">
    <source>
        <dbReference type="PIRSR" id="PIRSR006246-3"/>
    </source>
</evidence>
<comment type="PTM">
    <text evidence="9 12">Is synthesized initially as an inactive proenzyme, which is activated by self-cleavage at a specific serine bond to produce a beta-subunit with a hydroxyl group at its C-terminus and an alpha-subunit with a pyruvoyl group at its N-terminus.</text>
</comment>
<evidence type="ECO:0000256" key="8">
    <source>
        <dbReference type="ARBA" id="ARBA00023317"/>
    </source>
</evidence>
<protein>
    <recommendedName>
        <fullName evidence="9">Aspartate 1-decarboxylase</fullName>
        <ecNumber evidence="9">4.1.1.11</ecNumber>
    </recommendedName>
    <alternativeName>
        <fullName evidence="9">Aspartate alpha-decarboxylase</fullName>
    </alternativeName>
    <component>
        <recommendedName>
            <fullName evidence="9">Aspartate 1-decarboxylase beta chain</fullName>
        </recommendedName>
    </component>
    <component>
        <recommendedName>
            <fullName evidence="9">Aspartate 1-decarboxylase alpha chain</fullName>
        </recommendedName>
    </component>
</protein>
<dbReference type="GO" id="GO:0005829">
    <property type="term" value="C:cytosol"/>
    <property type="evidence" value="ECO:0007669"/>
    <property type="project" value="TreeGrafter"/>
</dbReference>
<evidence type="ECO:0000256" key="6">
    <source>
        <dbReference type="ARBA" id="ARBA00023239"/>
    </source>
</evidence>
<feature type="active site" description="Proton donor" evidence="9 10">
    <location>
        <position position="58"/>
    </location>
</feature>
<comment type="similarity">
    <text evidence="9">Belongs to the PanD family.</text>
</comment>
<dbReference type="InterPro" id="IPR009010">
    <property type="entry name" value="Asp_de-COase-like_dom_sf"/>
</dbReference>
<proteinExistence type="inferred from homology"/>
<dbReference type="Gene3D" id="2.40.40.20">
    <property type="match status" value="1"/>
</dbReference>
<gene>
    <name evidence="9" type="primary">panD</name>
    <name evidence="14" type="ORF">EV146_109228</name>
</gene>
<comment type="subcellular location">
    <subcellularLocation>
        <location evidence="9">Cytoplasm</location>
    </subcellularLocation>
</comment>
<evidence type="ECO:0000256" key="9">
    <source>
        <dbReference type="HAMAP-Rule" id="MF_00446"/>
    </source>
</evidence>
<dbReference type="NCBIfam" id="TIGR00223">
    <property type="entry name" value="panD"/>
    <property type="match status" value="1"/>
</dbReference>
<dbReference type="Proteomes" id="UP000295689">
    <property type="component" value="Unassembled WGS sequence"/>
</dbReference>
<evidence type="ECO:0000313" key="14">
    <source>
        <dbReference type="EMBL" id="TCN23070.1"/>
    </source>
</evidence>
<dbReference type="CDD" id="cd06919">
    <property type="entry name" value="Asp_decarbox"/>
    <property type="match status" value="1"/>
</dbReference>
<organism evidence="14 15">
    <name type="scientific">Mesobacillus foraminis</name>
    <dbReference type="NCBI Taxonomy" id="279826"/>
    <lineage>
        <taxon>Bacteria</taxon>
        <taxon>Bacillati</taxon>
        <taxon>Bacillota</taxon>
        <taxon>Bacilli</taxon>
        <taxon>Bacillales</taxon>
        <taxon>Bacillaceae</taxon>
        <taxon>Mesobacillus</taxon>
    </lineage>
</organism>
<evidence type="ECO:0000256" key="13">
    <source>
        <dbReference type="PIRSR" id="PIRSR006246-5"/>
    </source>
</evidence>
<comment type="function">
    <text evidence="9">Catalyzes the pyruvoyl-dependent decarboxylation of aspartate to produce beta-alanine.</text>
</comment>
<evidence type="ECO:0000256" key="11">
    <source>
        <dbReference type="PIRSR" id="PIRSR006246-2"/>
    </source>
</evidence>
<keyword evidence="2 9" id="KW-0566">Pantothenate biosynthesis</keyword>
<comment type="caution">
    <text evidence="14">The sequence shown here is derived from an EMBL/GenBank/DDBJ whole genome shotgun (WGS) entry which is preliminary data.</text>
</comment>